<name>A0A0S6W430_9BACT</name>
<dbReference type="AlphaFoldDB" id="A0A0S6W430"/>
<keyword evidence="2" id="KW-1185">Reference proteome</keyword>
<dbReference type="HOGENOM" id="CLU_2448599_0_0_0"/>
<dbReference type="Proteomes" id="UP000030700">
    <property type="component" value="Unassembled WGS sequence"/>
</dbReference>
<gene>
    <name evidence="1" type="ORF">U14_04400</name>
</gene>
<dbReference type="EMBL" id="DF820459">
    <property type="protein sequence ID" value="GAK53140.1"/>
    <property type="molecule type" value="Genomic_DNA"/>
</dbReference>
<dbReference type="STRING" id="1499966.U14_04400"/>
<reference evidence="1" key="1">
    <citation type="journal article" date="2015" name="PeerJ">
        <title>First genomic representation of candidate bacterial phylum KSB3 points to enhanced environmental sensing as a trigger of wastewater bulking.</title>
        <authorList>
            <person name="Sekiguchi Y."/>
            <person name="Ohashi A."/>
            <person name="Parks D.H."/>
            <person name="Yamauchi T."/>
            <person name="Tyson G.W."/>
            <person name="Hugenholtz P."/>
        </authorList>
    </citation>
    <scope>NUCLEOTIDE SEQUENCE [LARGE SCALE GENOMIC DNA]</scope>
</reference>
<sequence>MRVAITEQRFNLNLLPDRAKEELSRLDADSLAHLEQEFENYTEQSPSKWAAIVQRAENDPAHLAGYGEQLKKDMLEFRESFMFPHEASS</sequence>
<accession>A0A0S6W430</accession>
<evidence type="ECO:0000313" key="2">
    <source>
        <dbReference type="Proteomes" id="UP000030700"/>
    </source>
</evidence>
<organism evidence="1">
    <name type="scientific">Candidatus Moduliflexus flocculans</name>
    <dbReference type="NCBI Taxonomy" id="1499966"/>
    <lineage>
        <taxon>Bacteria</taxon>
        <taxon>Candidatus Moduliflexota</taxon>
        <taxon>Candidatus Moduliflexia</taxon>
        <taxon>Candidatus Moduliflexales</taxon>
        <taxon>Candidatus Moduliflexaceae</taxon>
    </lineage>
</organism>
<proteinExistence type="predicted"/>
<protein>
    <submittedName>
        <fullName evidence="1">Uncharacterized protein</fullName>
    </submittedName>
</protein>
<evidence type="ECO:0000313" key="1">
    <source>
        <dbReference type="EMBL" id="GAK53140.1"/>
    </source>
</evidence>